<feature type="region of interest" description="Disordered" evidence="1">
    <location>
        <begin position="178"/>
        <end position="246"/>
    </location>
</feature>
<protein>
    <submittedName>
        <fullName evidence="2">Uncharacterized protein</fullName>
    </submittedName>
</protein>
<reference evidence="2" key="2">
    <citation type="submission" date="2020-11" db="EMBL/GenBank/DDBJ databases">
        <authorList>
            <person name="McCartney M.A."/>
            <person name="Auch B."/>
            <person name="Kono T."/>
            <person name="Mallez S."/>
            <person name="Becker A."/>
            <person name="Gohl D.M."/>
            <person name="Silverstein K.A.T."/>
            <person name="Koren S."/>
            <person name="Bechman K.B."/>
            <person name="Herman A."/>
            <person name="Abrahante J.E."/>
            <person name="Garbe J."/>
        </authorList>
    </citation>
    <scope>NUCLEOTIDE SEQUENCE</scope>
    <source>
        <strain evidence="2">Duluth1</strain>
        <tissue evidence="2">Whole animal</tissue>
    </source>
</reference>
<feature type="compositionally biased region" description="Basic and acidic residues" evidence="1">
    <location>
        <begin position="202"/>
        <end position="213"/>
    </location>
</feature>
<gene>
    <name evidence="2" type="ORF">DPMN_065467</name>
</gene>
<accession>A0A9D3YTL7</accession>
<evidence type="ECO:0000313" key="2">
    <source>
        <dbReference type="EMBL" id="KAH3706087.1"/>
    </source>
</evidence>
<keyword evidence="3" id="KW-1185">Reference proteome</keyword>
<dbReference type="AlphaFoldDB" id="A0A9D3YTL7"/>
<feature type="region of interest" description="Disordered" evidence="1">
    <location>
        <begin position="125"/>
        <end position="157"/>
    </location>
</feature>
<reference evidence="2" key="1">
    <citation type="journal article" date="2019" name="bioRxiv">
        <title>The Genome of the Zebra Mussel, Dreissena polymorpha: A Resource for Invasive Species Research.</title>
        <authorList>
            <person name="McCartney M.A."/>
            <person name="Auch B."/>
            <person name="Kono T."/>
            <person name="Mallez S."/>
            <person name="Zhang Y."/>
            <person name="Obille A."/>
            <person name="Becker A."/>
            <person name="Abrahante J.E."/>
            <person name="Garbe J."/>
            <person name="Badalamenti J.P."/>
            <person name="Herman A."/>
            <person name="Mangelson H."/>
            <person name="Liachko I."/>
            <person name="Sullivan S."/>
            <person name="Sone E.D."/>
            <person name="Koren S."/>
            <person name="Silverstein K.A.T."/>
            <person name="Beckman K.B."/>
            <person name="Gohl D.M."/>
        </authorList>
    </citation>
    <scope>NUCLEOTIDE SEQUENCE</scope>
    <source>
        <strain evidence="2">Duluth1</strain>
        <tissue evidence="2">Whole animal</tissue>
    </source>
</reference>
<organism evidence="2 3">
    <name type="scientific">Dreissena polymorpha</name>
    <name type="common">Zebra mussel</name>
    <name type="synonym">Mytilus polymorpha</name>
    <dbReference type="NCBI Taxonomy" id="45954"/>
    <lineage>
        <taxon>Eukaryota</taxon>
        <taxon>Metazoa</taxon>
        <taxon>Spiralia</taxon>
        <taxon>Lophotrochozoa</taxon>
        <taxon>Mollusca</taxon>
        <taxon>Bivalvia</taxon>
        <taxon>Autobranchia</taxon>
        <taxon>Heteroconchia</taxon>
        <taxon>Euheterodonta</taxon>
        <taxon>Imparidentia</taxon>
        <taxon>Neoheterodontei</taxon>
        <taxon>Myida</taxon>
        <taxon>Dreissenoidea</taxon>
        <taxon>Dreissenidae</taxon>
        <taxon>Dreissena</taxon>
    </lineage>
</organism>
<dbReference type="Proteomes" id="UP000828390">
    <property type="component" value="Unassembled WGS sequence"/>
</dbReference>
<sequence length="246" mass="27413">MSDLNDSDPEVTIRAGLARGTRFPHATCAQRDEARTEVSPDASSVQVDAARMEVVADGSSDHEGGGGMAATHGFMREVAGALREVVSELRVLKGQSHFNYRGAFNGDVPVGAQYVHERDNAYFDNGRDSVQHGFEGQREGRNGYRQRRDDVSRRDSGNPLMEREFDCICKRQSMGNRNNCHEDKDGYGDGDNENESYAGHSFDYRQRAPERHAPRAGGVYRRPAIRRNARPVPKIPPFTGKEDWAV</sequence>
<name>A0A9D3YTL7_DREPO</name>
<dbReference type="EMBL" id="JAIWYP010000014">
    <property type="protein sequence ID" value="KAH3706087.1"/>
    <property type="molecule type" value="Genomic_DNA"/>
</dbReference>
<proteinExistence type="predicted"/>
<evidence type="ECO:0000313" key="3">
    <source>
        <dbReference type="Proteomes" id="UP000828390"/>
    </source>
</evidence>
<comment type="caution">
    <text evidence="2">The sequence shown here is derived from an EMBL/GenBank/DDBJ whole genome shotgun (WGS) entry which is preliminary data.</text>
</comment>
<evidence type="ECO:0000256" key="1">
    <source>
        <dbReference type="SAM" id="MobiDB-lite"/>
    </source>
</evidence>